<feature type="region of interest" description="Disordered" evidence="1">
    <location>
        <begin position="249"/>
        <end position="268"/>
    </location>
</feature>
<dbReference type="AlphaFoldDB" id="A0A444XRB7"/>
<sequence>MGDSDFTIDIHHGDKFHDIGNGLKYLGGRVLEDMHFELDEWSLQEIVSELQKLGYKGYARRYCEPGCQLSSGLRELMSDGDAMRMGRLLVSQTVKHCSVYVVDGCREAEYSGSGFIEVEVEGESEASSEEDRFDDSADDGDHNDHFGFDIEDGNDGGFANAFGGDDVEVGKISEGYETEDIDSYEGDSDDMIKKRRYPKYNEAEMSREYEFKVGLEFKSLGRFKDAIREHALLNGRNIRYIKNDKTPNGKHTCRRNYSDRLASSEEKGEEEVHGRAILQYGKLRDYCAEIMRTNSRSTSQIFVDMPSITHQPRFMRMYMCLYSIKQGFLAGCRSIIRVDGCHLKGDHGQQKKAKKYEGTIMPKPKKRLDVIATQAMEWQARWAGGLAYEVSHKNRMIVERFVVDLFAGTCS</sequence>
<dbReference type="InterPro" id="IPR004332">
    <property type="entry name" value="Transposase_MuDR"/>
</dbReference>
<dbReference type="PANTHER" id="PTHR31973:SF187">
    <property type="entry name" value="MUTATOR TRANSPOSASE MUDRA PROTEIN"/>
    <property type="match status" value="1"/>
</dbReference>
<feature type="domain" description="Transposase MuDR plant" evidence="2">
    <location>
        <begin position="210"/>
        <end position="246"/>
    </location>
</feature>
<feature type="region of interest" description="Disordered" evidence="1">
    <location>
        <begin position="119"/>
        <end position="141"/>
    </location>
</feature>
<feature type="compositionally biased region" description="Basic and acidic residues" evidence="1">
    <location>
        <begin position="256"/>
        <end position="268"/>
    </location>
</feature>
<protein>
    <submittedName>
        <fullName evidence="4">Uncharacterized protein</fullName>
    </submittedName>
</protein>
<evidence type="ECO:0000259" key="3">
    <source>
        <dbReference type="Pfam" id="PF26130"/>
    </source>
</evidence>
<gene>
    <name evidence="4" type="ORF">Ahy_B09g098471</name>
</gene>
<dbReference type="Pfam" id="PF03108">
    <property type="entry name" value="DBD_Tnp_Mut"/>
    <property type="match status" value="1"/>
</dbReference>
<dbReference type="EMBL" id="SDMP01000019">
    <property type="protein sequence ID" value="RYQ92289.1"/>
    <property type="molecule type" value="Genomic_DNA"/>
</dbReference>
<dbReference type="PANTHER" id="PTHR31973">
    <property type="entry name" value="POLYPROTEIN, PUTATIVE-RELATED"/>
    <property type="match status" value="1"/>
</dbReference>
<evidence type="ECO:0000256" key="1">
    <source>
        <dbReference type="SAM" id="MobiDB-lite"/>
    </source>
</evidence>
<feature type="compositionally biased region" description="Acidic residues" evidence="1">
    <location>
        <begin position="119"/>
        <end position="138"/>
    </location>
</feature>
<evidence type="ECO:0000313" key="5">
    <source>
        <dbReference type="Proteomes" id="UP000289738"/>
    </source>
</evidence>
<dbReference type="Proteomes" id="UP000289738">
    <property type="component" value="Chromosome B09"/>
</dbReference>
<reference evidence="4 5" key="1">
    <citation type="submission" date="2019-01" db="EMBL/GenBank/DDBJ databases">
        <title>Sequencing of cultivated peanut Arachis hypogaea provides insights into genome evolution and oil improvement.</title>
        <authorList>
            <person name="Chen X."/>
        </authorList>
    </citation>
    <scope>NUCLEOTIDE SEQUENCE [LARGE SCALE GENOMIC DNA]</scope>
    <source>
        <strain evidence="5">cv. Fuhuasheng</strain>
        <tissue evidence="4">Leaves</tissue>
    </source>
</reference>
<organism evidence="4 5">
    <name type="scientific">Arachis hypogaea</name>
    <name type="common">Peanut</name>
    <dbReference type="NCBI Taxonomy" id="3818"/>
    <lineage>
        <taxon>Eukaryota</taxon>
        <taxon>Viridiplantae</taxon>
        <taxon>Streptophyta</taxon>
        <taxon>Embryophyta</taxon>
        <taxon>Tracheophyta</taxon>
        <taxon>Spermatophyta</taxon>
        <taxon>Magnoliopsida</taxon>
        <taxon>eudicotyledons</taxon>
        <taxon>Gunneridae</taxon>
        <taxon>Pentapetalae</taxon>
        <taxon>rosids</taxon>
        <taxon>fabids</taxon>
        <taxon>Fabales</taxon>
        <taxon>Fabaceae</taxon>
        <taxon>Papilionoideae</taxon>
        <taxon>50 kb inversion clade</taxon>
        <taxon>dalbergioids sensu lato</taxon>
        <taxon>Dalbergieae</taxon>
        <taxon>Pterocarpus clade</taxon>
        <taxon>Arachis</taxon>
    </lineage>
</organism>
<keyword evidence="5" id="KW-1185">Reference proteome</keyword>
<dbReference type="InterPro" id="IPR058594">
    <property type="entry name" value="PB1-like_dom_pln"/>
</dbReference>
<feature type="domain" description="PB1-like" evidence="3">
    <location>
        <begin position="3"/>
        <end position="95"/>
    </location>
</feature>
<evidence type="ECO:0000259" key="2">
    <source>
        <dbReference type="Pfam" id="PF03108"/>
    </source>
</evidence>
<dbReference type="Pfam" id="PF26130">
    <property type="entry name" value="PB1-like"/>
    <property type="match status" value="1"/>
</dbReference>
<proteinExistence type="predicted"/>
<comment type="caution">
    <text evidence="4">The sequence shown here is derived from an EMBL/GenBank/DDBJ whole genome shotgun (WGS) entry which is preliminary data.</text>
</comment>
<evidence type="ECO:0000313" key="4">
    <source>
        <dbReference type="EMBL" id="RYQ92289.1"/>
    </source>
</evidence>
<accession>A0A444XRB7</accession>
<name>A0A444XRB7_ARAHY</name>